<evidence type="ECO:0000313" key="7">
    <source>
        <dbReference type="Proteomes" id="UP000018208"/>
    </source>
</evidence>
<dbReference type="OrthoDB" id="10253113at2759"/>
<evidence type="ECO:0000256" key="1">
    <source>
        <dbReference type="ARBA" id="ARBA00006596"/>
    </source>
</evidence>
<dbReference type="VEuPathDB" id="GiardiaDB:SS50377_21320"/>
<dbReference type="SUPFAM" id="SSF54862">
    <property type="entry name" value="4Fe-4S ferredoxins"/>
    <property type="match status" value="1"/>
</dbReference>
<evidence type="ECO:0000259" key="3">
    <source>
        <dbReference type="PROSITE" id="PS51379"/>
    </source>
</evidence>
<dbReference type="PANTHER" id="PTHR11615">
    <property type="entry name" value="NITRATE, FORMATE, IRON DEHYDROGENASE"/>
    <property type="match status" value="1"/>
</dbReference>
<dbReference type="Gene3D" id="3.30.70.20">
    <property type="match status" value="1"/>
</dbReference>
<dbReference type="PROSITE" id="PS51379">
    <property type="entry name" value="4FE4S_FER_2"/>
    <property type="match status" value="2"/>
</dbReference>
<dbReference type="EMBL" id="JX549086">
    <property type="protein sequence ID" value="AFV80061.1"/>
    <property type="molecule type" value="Genomic_DNA"/>
</dbReference>
<evidence type="ECO:0000313" key="6">
    <source>
        <dbReference type="EMBL" id="KAH0575796.1"/>
    </source>
</evidence>
<accession>K7R8M7</accession>
<dbReference type="PROSITE" id="PS00198">
    <property type="entry name" value="4FE4S_FER_1"/>
    <property type="match status" value="1"/>
</dbReference>
<dbReference type="Proteomes" id="UP000018208">
    <property type="component" value="Unassembled WGS sequence"/>
</dbReference>
<proteinExistence type="inferred from homology"/>
<dbReference type="Gene3D" id="3.40.950.10">
    <property type="entry name" value="Fe-only Hydrogenase (Larger Subunit), Chain L, domain 3"/>
    <property type="match status" value="1"/>
</dbReference>
<feature type="compositionally biased region" description="Polar residues" evidence="2">
    <location>
        <begin position="13"/>
        <end position="32"/>
    </location>
</feature>
<sequence length="511" mass="56059">MGCGSEIAPPATILSNESTQNHTPIHGKSSTKPAEERFALHTKTRFPVATIDITKGPIDKTFSVQLDYSKCIGCHNCARACDEWQGFHVITKGPVKIPPYIQTYALNRELNDETHRIRLDTTDCVGCGNCVSACPTNAFQPRNQVQEVLEALQSNKVKVAVLAPATRVGLAEAFGMGVGATCERQLVKALRGVGFQYVFDNLYGADITTREDAAEVLKAKSEKKGPVFTSCCPAWVNLCERKYPQLLGRLSTAKSPHGSICTLIKRQFAASIGKKAKDLCVVGCMPCTAKKDEAARKELTTDGVPDCDISITSREIFDFLKSKNIEFTNEKEKELEHDEMAKIDAPYAQVSGSAYIYGKTAGVTESIVRYLGAKLNTEVAFGEIVPKTIFLDEKTKHSVKQYDVLLSGQVYKFVVATGGSALRKTAEMVMANELECDSIEMMACLHGCQGGGGQPKNMKKMEIPTRATGLNEADTKLRNSSSFDNKSLDAVYDKLGKQVHEYFHTQYSVWK</sequence>
<keyword evidence="4" id="KW-0377">Hydrogenosome</keyword>
<dbReference type="InterPro" id="IPR004108">
    <property type="entry name" value="Fe_hydrogenase_lsu_C"/>
</dbReference>
<evidence type="ECO:0000313" key="4">
    <source>
        <dbReference type="EMBL" id="AFV80061.1"/>
    </source>
</evidence>
<dbReference type="EMBL" id="KI545943">
    <property type="protein sequence ID" value="EST49607.1"/>
    <property type="molecule type" value="Genomic_DNA"/>
</dbReference>
<dbReference type="InterPro" id="IPR017896">
    <property type="entry name" value="4Fe4S_Fe-S-bd"/>
</dbReference>
<reference evidence="5 6" key="2">
    <citation type="journal article" date="2014" name="PLoS Genet.">
        <title>The Genome of Spironucleus salmonicida Highlights a Fish Pathogen Adapted to Fluctuating Environments.</title>
        <authorList>
            <person name="Xu F."/>
            <person name="Jerlstrom-Hultqvist J."/>
            <person name="Einarsson E."/>
            <person name="Astvaldsson A."/>
            <person name="Svard S.G."/>
            <person name="Andersson J.O."/>
        </authorList>
    </citation>
    <scope>NUCLEOTIDE SEQUENCE</scope>
    <source>
        <strain evidence="6">ATCC 50377</strain>
    </source>
</reference>
<evidence type="ECO:0000313" key="5">
    <source>
        <dbReference type="EMBL" id="EST49607.1"/>
    </source>
</evidence>
<geneLocation type="hydrogenosome" evidence="4"/>
<organism evidence="4">
    <name type="scientific">Spironucleus salmonicida</name>
    <dbReference type="NCBI Taxonomy" id="348837"/>
    <lineage>
        <taxon>Eukaryota</taxon>
        <taxon>Metamonada</taxon>
        <taxon>Diplomonadida</taxon>
        <taxon>Hexamitidae</taxon>
        <taxon>Hexamitinae</taxon>
        <taxon>Spironucleus</taxon>
    </lineage>
</organism>
<feature type="domain" description="4Fe-4S ferredoxin-type" evidence="3">
    <location>
        <begin position="115"/>
        <end position="144"/>
    </location>
</feature>
<feature type="region of interest" description="Disordered" evidence="2">
    <location>
        <begin position="1"/>
        <end position="33"/>
    </location>
</feature>
<name>K7R8M7_9EUKA</name>
<dbReference type="AlphaFoldDB" id="K7R8M7"/>
<protein>
    <submittedName>
        <fullName evidence="4">FeFe-hydrogenase 6</fullName>
    </submittedName>
    <submittedName>
        <fullName evidence="5">[FeFe]-hydrogenase 6</fullName>
    </submittedName>
</protein>
<dbReference type="EMBL" id="AUWU02000002">
    <property type="protein sequence ID" value="KAH0575796.1"/>
    <property type="molecule type" value="Genomic_DNA"/>
</dbReference>
<feature type="domain" description="4Fe-4S ferredoxin-type" evidence="3">
    <location>
        <begin position="62"/>
        <end position="92"/>
    </location>
</feature>
<dbReference type="Pfam" id="PF12838">
    <property type="entry name" value="Fer4_7"/>
    <property type="match status" value="1"/>
</dbReference>
<dbReference type="Gene3D" id="3.40.50.1780">
    <property type="match status" value="1"/>
</dbReference>
<dbReference type="InterPro" id="IPR017900">
    <property type="entry name" value="4Fe4S_Fe_S_CS"/>
</dbReference>
<reference evidence="4" key="1">
    <citation type="journal article" date="2013" name="Nat. Commun.">
        <title>Hydrogenosomes in the diplomonad Spironucleus salmonicida.</title>
        <authorList>
            <person name="Jerlstrom-Hultqvist J."/>
            <person name="Einarsson E."/>
            <person name="Xu F."/>
            <person name="Hjort K."/>
            <person name="Ek B."/>
            <person name="Steinhauf D."/>
            <person name="Hultenby K."/>
            <person name="Bergquist J."/>
            <person name="Andersson J.O."/>
            <person name="Svard S.G."/>
        </authorList>
    </citation>
    <scope>NUCLEOTIDE SEQUENCE</scope>
    <source>
        <strain evidence="4">ATCC 50377</strain>
    </source>
</reference>
<dbReference type="Pfam" id="PF02906">
    <property type="entry name" value="Fe_hyd_lg_C"/>
    <property type="match status" value="1"/>
</dbReference>
<reference evidence="6" key="3">
    <citation type="submission" date="2020-12" db="EMBL/GenBank/DDBJ databases">
        <title>New Spironucleus salmonicida genome in near-complete chromosomes.</title>
        <authorList>
            <person name="Xu F."/>
            <person name="Kurt Z."/>
            <person name="Jimenez-Gonzalez A."/>
            <person name="Astvaldsson A."/>
            <person name="Andersson J.O."/>
            <person name="Svard S.G."/>
        </authorList>
    </citation>
    <scope>NUCLEOTIDE SEQUENCE</scope>
    <source>
        <strain evidence="6">ATCC 50377</strain>
    </source>
</reference>
<evidence type="ECO:0000256" key="2">
    <source>
        <dbReference type="SAM" id="MobiDB-lite"/>
    </source>
</evidence>
<dbReference type="InterPro" id="IPR009016">
    <property type="entry name" value="Fe_hydrogenase"/>
</dbReference>
<dbReference type="InterPro" id="IPR050340">
    <property type="entry name" value="Cytosolic_Fe-S_CAF"/>
</dbReference>
<dbReference type="SUPFAM" id="SSF53920">
    <property type="entry name" value="Fe-only hydrogenase"/>
    <property type="match status" value="1"/>
</dbReference>
<gene>
    <name evidence="4" type="ORF">SS50377_10025</name>
    <name evidence="6" type="ORF">SS50377_21320</name>
</gene>
<comment type="similarity">
    <text evidence="1">Belongs to the NARF family.</text>
</comment>
<keyword evidence="7" id="KW-1185">Reference proteome</keyword>